<accession>A0A5P1D9J7</accession>
<organism evidence="1 2">
    <name type="scientific">Pseudomonas haemolytica</name>
    <dbReference type="NCBI Taxonomy" id="2600065"/>
    <lineage>
        <taxon>Bacteria</taxon>
        <taxon>Pseudomonadati</taxon>
        <taxon>Pseudomonadota</taxon>
        <taxon>Gammaproteobacteria</taxon>
        <taxon>Pseudomonadales</taxon>
        <taxon>Pseudomonadaceae</taxon>
        <taxon>Pseudomonas</taxon>
    </lineage>
</organism>
<sequence length="69" mass="7683">MADPRLAVPKPDLYRYAVFCCSSKIDLGSAPDHALALFFDRAMAVRYGGQMWPSTFEVIDLLNPEEGAF</sequence>
<dbReference type="RefSeq" id="WP_034117627.1">
    <property type="nucleotide sequence ID" value="NZ_JAEKCT010000002.1"/>
</dbReference>
<evidence type="ECO:0000313" key="1">
    <source>
        <dbReference type="EMBL" id="MRJ37016.1"/>
    </source>
</evidence>
<comment type="caution">
    <text evidence="1">The sequence shown here is derived from an EMBL/GenBank/DDBJ whole genome shotgun (WGS) entry which is preliminary data.</text>
</comment>
<dbReference type="Proteomes" id="UP000408764">
    <property type="component" value="Unassembled WGS sequence"/>
</dbReference>
<gene>
    <name evidence="1" type="ORF">FRT59_08545</name>
</gene>
<evidence type="ECO:0000313" key="2">
    <source>
        <dbReference type="Proteomes" id="UP000408764"/>
    </source>
</evidence>
<name>A0A5P1D9J7_9PSED</name>
<protein>
    <submittedName>
        <fullName evidence="1">Uncharacterized protein</fullName>
    </submittedName>
</protein>
<proteinExistence type="predicted"/>
<reference evidence="1 2" key="1">
    <citation type="submission" date="2019-08" db="EMBL/GenBank/DDBJ databases">
        <title>Pseudomonas haemolytica sp. nov. isolated from raw milk and skim milk concentrate.</title>
        <authorList>
            <person name="Hofmann K."/>
            <person name="Huptas C."/>
            <person name="Doll E."/>
            <person name="Scherer S."/>
            <person name="Wenning M."/>
        </authorList>
    </citation>
    <scope>NUCLEOTIDE SEQUENCE [LARGE SCALE GENOMIC DNA]</scope>
    <source>
        <strain evidence="1 2">DSM 108987</strain>
    </source>
</reference>
<dbReference type="AlphaFoldDB" id="A0A5P1D9J7"/>
<dbReference type="EMBL" id="VOIW01000002">
    <property type="protein sequence ID" value="MRJ37016.1"/>
    <property type="molecule type" value="Genomic_DNA"/>
</dbReference>